<dbReference type="PANTHER" id="PTHR43794">
    <property type="entry name" value="AMINOHYDROLASE SSNA-RELATED"/>
    <property type="match status" value="1"/>
</dbReference>
<dbReference type="AlphaFoldDB" id="A0A915YJI7"/>
<evidence type="ECO:0000256" key="1">
    <source>
        <dbReference type="ARBA" id="ARBA00022801"/>
    </source>
</evidence>
<feature type="domain" description="Amidohydrolase-related" evidence="2">
    <location>
        <begin position="50"/>
        <end position="374"/>
    </location>
</feature>
<dbReference type="InterPro" id="IPR006680">
    <property type="entry name" value="Amidohydro-rel"/>
</dbReference>
<sequence>MRKITADWVYPINQDPIPEGVVIINEAGQIQQLDIRSNYDISELEIHKGVIIPGFVNTHCHLELSHMKGKVNTGTGLIPFITNVVQQRGASEATIQEAIAQADLEMYENGIVAVGDISNVIDTFSQKAVSKLRYYTFTEFFDFLQSSNAQVEFDKYKAVYDQLVLPTAHQKSCVPHAPYSVSPELFKLINAVNAGEKRTVSIHNQETPPENQLFLEKKGGFVDFYGGFGIALDGFEASQQPSINYALKYMDPNHRTLFVHNTLSTAADIQAAHAWGKEVYWATCPNANLYIENNLPNYQAFIDNDAQMTIGTDSLTSNWQLSILEELKTIAKYQSYVPFQTLLKWATLNGARALGFEDDLGSIEVGKSCGLNLLYDLNQKGELGKDTKVKRLV</sequence>
<dbReference type="InterPro" id="IPR050287">
    <property type="entry name" value="MTA/SAH_deaminase"/>
</dbReference>
<dbReference type="Pfam" id="PF01979">
    <property type="entry name" value="Amidohydro_1"/>
    <property type="match status" value="1"/>
</dbReference>
<keyword evidence="1" id="KW-0378">Hydrolase</keyword>
<gene>
    <name evidence="3" type="ORF">AsAng_0049570</name>
</gene>
<evidence type="ECO:0000259" key="2">
    <source>
        <dbReference type="Pfam" id="PF01979"/>
    </source>
</evidence>
<dbReference type="Gene3D" id="3.20.20.140">
    <property type="entry name" value="Metal-dependent hydrolases"/>
    <property type="match status" value="1"/>
</dbReference>
<keyword evidence="4" id="KW-1185">Reference proteome</keyword>
<dbReference type="EMBL" id="AP026867">
    <property type="protein sequence ID" value="BDS14179.1"/>
    <property type="molecule type" value="Genomic_DNA"/>
</dbReference>
<dbReference type="KEGG" id="aup:AsAng_0049570"/>
<name>A0A915YJI7_9BACT</name>
<dbReference type="RefSeq" id="WP_264789405.1">
    <property type="nucleotide sequence ID" value="NZ_AP026867.1"/>
</dbReference>
<evidence type="ECO:0000313" key="4">
    <source>
        <dbReference type="Proteomes" id="UP001060919"/>
    </source>
</evidence>
<proteinExistence type="predicted"/>
<protein>
    <submittedName>
        <fullName evidence="3">Amidohydrolase family protein</fullName>
    </submittedName>
</protein>
<dbReference type="InterPro" id="IPR032466">
    <property type="entry name" value="Metal_Hydrolase"/>
</dbReference>
<dbReference type="SUPFAM" id="SSF51556">
    <property type="entry name" value="Metallo-dependent hydrolases"/>
    <property type="match status" value="1"/>
</dbReference>
<reference evidence="3" key="1">
    <citation type="submission" date="2022-09" db="EMBL/GenBank/DDBJ databases">
        <title>Aureispira anguillicida sp. nov., isolated from Leptocephalus of Japanese eel Anguilla japonica.</title>
        <authorList>
            <person name="Yuasa K."/>
            <person name="Mekata T."/>
            <person name="Ikunari K."/>
        </authorList>
    </citation>
    <scope>NUCLEOTIDE SEQUENCE</scope>
    <source>
        <strain evidence="3">EL160426</strain>
    </source>
</reference>
<dbReference type="GO" id="GO:0016787">
    <property type="term" value="F:hydrolase activity"/>
    <property type="evidence" value="ECO:0007669"/>
    <property type="project" value="UniProtKB-KW"/>
</dbReference>
<organism evidence="3 4">
    <name type="scientific">Aureispira anguillae</name>
    <dbReference type="NCBI Taxonomy" id="2864201"/>
    <lineage>
        <taxon>Bacteria</taxon>
        <taxon>Pseudomonadati</taxon>
        <taxon>Bacteroidota</taxon>
        <taxon>Saprospiria</taxon>
        <taxon>Saprospirales</taxon>
        <taxon>Saprospiraceae</taxon>
        <taxon>Aureispira</taxon>
    </lineage>
</organism>
<dbReference type="Proteomes" id="UP001060919">
    <property type="component" value="Chromosome"/>
</dbReference>
<dbReference type="PANTHER" id="PTHR43794:SF11">
    <property type="entry name" value="AMIDOHYDROLASE-RELATED DOMAIN-CONTAINING PROTEIN"/>
    <property type="match status" value="1"/>
</dbReference>
<accession>A0A915YJI7</accession>
<evidence type="ECO:0000313" key="3">
    <source>
        <dbReference type="EMBL" id="BDS14179.1"/>
    </source>
</evidence>